<gene>
    <name evidence="6" type="ORF">Naga_100021g14</name>
</gene>
<evidence type="ECO:0000256" key="4">
    <source>
        <dbReference type="SAM" id="MobiDB-lite"/>
    </source>
</evidence>
<evidence type="ECO:0000313" key="7">
    <source>
        <dbReference type="Proteomes" id="UP000019335"/>
    </source>
</evidence>
<comment type="caution">
    <text evidence="6">The sequence shown here is derived from an EMBL/GenBank/DDBJ whole genome shotgun (WGS) entry which is preliminary data.</text>
</comment>
<evidence type="ECO:0000256" key="2">
    <source>
        <dbReference type="ARBA" id="ARBA00022801"/>
    </source>
</evidence>
<protein>
    <submittedName>
        <fullName evidence="6">Glycoside hydrolase family 8</fullName>
    </submittedName>
</protein>
<feature type="transmembrane region" description="Helical" evidence="5">
    <location>
        <begin position="336"/>
        <end position="359"/>
    </location>
</feature>
<dbReference type="GO" id="GO:0005975">
    <property type="term" value="P:carbohydrate metabolic process"/>
    <property type="evidence" value="ECO:0007669"/>
    <property type="project" value="InterPro"/>
</dbReference>
<dbReference type="PRINTS" id="PR00735">
    <property type="entry name" value="GLHYDRLASE8"/>
</dbReference>
<accession>W7TQJ9</accession>
<feature type="compositionally biased region" description="Low complexity" evidence="4">
    <location>
        <begin position="124"/>
        <end position="151"/>
    </location>
</feature>
<name>W7TQJ9_9STRA</name>
<keyword evidence="5" id="KW-0812">Transmembrane</keyword>
<dbReference type="AlphaFoldDB" id="W7TQJ9"/>
<dbReference type="EMBL" id="AZIL01000830">
    <property type="protein sequence ID" value="EWM25803.1"/>
    <property type="molecule type" value="Genomic_DNA"/>
</dbReference>
<dbReference type="Pfam" id="PF01270">
    <property type="entry name" value="Glyco_hydro_8"/>
    <property type="match status" value="1"/>
</dbReference>
<dbReference type="Gene3D" id="1.50.10.10">
    <property type="match status" value="1"/>
</dbReference>
<reference evidence="6 7" key="1">
    <citation type="journal article" date="2014" name="Mol. Plant">
        <title>Chromosome Scale Genome Assembly and Transcriptome Profiling of Nannochloropsis gaditana in Nitrogen Depletion.</title>
        <authorList>
            <person name="Corteggiani Carpinelli E."/>
            <person name="Telatin A."/>
            <person name="Vitulo N."/>
            <person name="Forcato C."/>
            <person name="D'Angelo M."/>
            <person name="Schiavon R."/>
            <person name="Vezzi A."/>
            <person name="Giacometti G.M."/>
            <person name="Morosinotto T."/>
            <person name="Valle G."/>
        </authorList>
    </citation>
    <scope>NUCLEOTIDE SEQUENCE [LARGE SCALE GENOMIC DNA]</scope>
    <source>
        <strain evidence="6 7">B-31</strain>
    </source>
</reference>
<keyword evidence="5" id="KW-1133">Transmembrane helix</keyword>
<evidence type="ECO:0000256" key="1">
    <source>
        <dbReference type="ARBA" id="ARBA00009209"/>
    </source>
</evidence>
<dbReference type="GO" id="GO:0004553">
    <property type="term" value="F:hydrolase activity, hydrolyzing O-glycosyl compounds"/>
    <property type="evidence" value="ECO:0007669"/>
    <property type="project" value="InterPro"/>
</dbReference>
<organism evidence="6 7">
    <name type="scientific">Nannochloropsis gaditana</name>
    <dbReference type="NCBI Taxonomy" id="72520"/>
    <lineage>
        <taxon>Eukaryota</taxon>
        <taxon>Sar</taxon>
        <taxon>Stramenopiles</taxon>
        <taxon>Ochrophyta</taxon>
        <taxon>Eustigmatophyceae</taxon>
        <taxon>Eustigmatales</taxon>
        <taxon>Monodopsidaceae</taxon>
        <taxon>Nannochloropsis</taxon>
    </lineage>
</organism>
<dbReference type="InterPro" id="IPR012341">
    <property type="entry name" value="6hp_glycosidase-like_sf"/>
</dbReference>
<keyword evidence="2 6" id="KW-0378">Hydrolase</keyword>
<feature type="transmembrane region" description="Helical" evidence="5">
    <location>
        <begin position="303"/>
        <end position="324"/>
    </location>
</feature>
<keyword evidence="3" id="KW-0326">Glycosidase</keyword>
<dbReference type="Proteomes" id="UP000019335">
    <property type="component" value="Chromosome 10"/>
</dbReference>
<proteinExistence type="inferred from homology"/>
<keyword evidence="5" id="KW-0472">Membrane</keyword>
<comment type="similarity">
    <text evidence="1">Belongs to the glycosyl hydrolase 8 (cellulase D) family.</text>
</comment>
<evidence type="ECO:0000313" key="6">
    <source>
        <dbReference type="EMBL" id="EWM25803.1"/>
    </source>
</evidence>
<evidence type="ECO:0000256" key="3">
    <source>
        <dbReference type="ARBA" id="ARBA00023295"/>
    </source>
</evidence>
<dbReference type="SUPFAM" id="SSF48208">
    <property type="entry name" value="Six-hairpin glycosidases"/>
    <property type="match status" value="1"/>
</dbReference>
<feature type="region of interest" description="Disordered" evidence="4">
    <location>
        <begin position="1"/>
        <end position="29"/>
    </location>
</feature>
<keyword evidence="7" id="KW-1185">Reference proteome</keyword>
<dbReference type="OrthoDB" id="188443at2759"/>
<feature type="compositionally biased region" description="Low complexity" evidence="4">
    <location>
        <begin position="99"/>
        <end position="108"/>
    </location>
</feature>
<dbReference type="InterPro" id="IPR002037">
    <property type="entry name" value="Glyco_hydro_8"/>
</dbReference>
<sequence>MFWRSSSSQQPQGSPPPPSQHVGDDGYDQYVWEEDEETRSIVNAVRFNESPEMESIGSEDGIGEDHEGLDDEEGRESHRRPSGSPFSFLFNRFGHEEGSQQLLSGSRRSLQKIHPKNSRNSMKAESSGGSLASMGASPRPSSRGSPTVPRPASRSSTLRARSPQAKSLLRADAIGQKSQQRLEHLQVPSSEGFAPVQRSGSVPGRLGDTSSKPSHAAIAAAHQADRMRGRAWEGSGTRVDEMTGAWQAVSMGGTKRLMRGDGSQVMIGIGSGESRSHLPSLNDVGHFKEDLEGGEEEDEEGSAVNALVTFGYYLVMPALSLFHCSHRILRSYPVRVLSSVILLAGLALCVILAAVHLPIRLNKQKNVRGEPLTFSPPEGHIGPMLGAAEGGLYRNLFAEMLHKSDAEVEKKLQDTWRFLFEGDVSTEAIYVPVGETPEGDKLGYVLNTESGWVTSEAMSYGMMVAVQYDRRETFDALWSWASRYMRHVTGRYKGFFAWKCSLAGRKLDGTPAPDAEEWIATALIFANNRWMSQGRYDYEKEAVALLLGMGDPRRGMFTKHGEVTLNPVRPVITNPSYHLPHFYEVWARFLNDRGQYQLASFYLQAAERSRRLLHKAVDQHTGLSADYTDYEGVGVKDLAGHSNFQWDAWRVVANVAVDWSWWRRDAWQQREADTLQAFLIRQGIQDYPSTYALNGTALLKSHSVGLVAVNAVASLAATDRNVASAFVAELWNAAIPRNQWRYYNGMLVFLSLLQVSGRYRSLY</sequence>
<evidence type="ECO:0000256" key="5">
    <source>
        <dbReference type="SAM" id="Phobius"/>
    </source>
</evidence>
<feature type="region of interest" description="Disordered" evidence="4">
    <location>
        <begin position="43"/>
        <end position="216"/>
    </location>
</feature>
<feature type="compositionally biased region" description="Low complexity" evidence="4">
    <location>
        <begin position="1"/>
        <end position="12"/>
    </location>
</feature>
<dbReference type="InterPro" id="IPR008928">
    <property type="entry name" value="6-hairpin_glycosidase_sf"/>
</dbReference>